<evidence type="ECO:0000259" key="2">
    <source>
        <dbReference type="Pfam" id="PF09648"/>
    </source>
</evidence>
<dbReference type="InterPro" id="IPR018604">
    <property type="entry name" value="YycI-like"/>
</dbReference>
<dbReference type="EMBL" id="AYYR01000043">
    <property type="protein sequence ID" value="KRM75832.1"/>
    <property type="molecule type" value="Genomic_DNA"/>
</dbReference>
<evidence type="ECO:0000313" key="4">
    <source>
        <dbReference type="Proteomes" id="UP000051845"/>
    </source>
</evidence>
<proteinExistence type="predicted"/>
<keyword evidence="1" id="KW-0472">Membrane</keyword>
<evidence type="ECO:0000313" key="3">
    <source>
        <dbReference type="EMBL" id="KRM75832.1"/>
    </source>
</evidence>
<dbReference type="RefSeq" id="WP_056996654.1">
    <property type="nucleotide sequence ID" value="NZ_AYYR01000043.1"/>
</dbReference>
<dbReference type="Pfam" id="PF09648">
    <property type="entry name" value="YycI"/>
    <property type="match status" value="1"/>
</dbReference>
<dbReference type="AlphaFoldDB" id="A0A0R2B964"/>
<sequence length="276" mass="31266">MNFKRILGIFLIIFIAIDVFLFVVYNRSSVTNSDTSSSSNILEEMRKDQISFSKPANDTHEGFYFSADNSSTLRQQATGLQQQSYRFDGTELVSEFKRSITVPTGKTKKTLDKVVNNPVLVAFGDSYSYSKKLSTKTEIVYVQRVASGPVYSKYGQIRFTLNSERRVVGYSQNYLSNVKLLKEKTKTISEKKALTWLYQYNELSNGAKIDWDNLAYTRLLTARGQYVFIPTWVFAVRMSGSSTTILKRVNAYTGEIIKTGSSNQSSNSNSEIFTIN</sequence>
<keyword evidence="1" id="KW-1133">Transmembrane helix</keyword>
<name>A0A0R2B964_SECCO</name>
<evidence type="ECO:0000256" key="1">
    <source>
        <dbReference type="SAM" id="Phobius"/>
    </source>
</evidence>
<gene>
    <name evidence="3" type="ORF">FC82_GL001982</name>
</gene>
<dbReference type="GO" id="GO:0016020">
    <property type="term" value="C:membrane"/>
    <property type="evidence" value="ECO:0007669"/>
    <property type="project" value="InterPro"/>
</dbReference>
<keyword evidence="1" id="KW-0812">Transmembrane</keyword>
<accession>A0A0R2B964</accession>
<dbReference type="PATRIC" id="fig|1423733.4.peg.2084"/>
<protein>
    <recommendedName>
        <fullName evidence="2">Regulatory protein YycH-like domain-containing protein</fullName>
    </recommendedName>
</protein>
<dbReference type="STRING" id="33960.TY91_13185"/>
<comment type="caution">
    <text evidence="3">The sequence shown here is derived from an EMBL/GenBank/DDBJ whole genome shotgun (WGS) entry which is preliminary data.</text>
</comment>
<dbReference type="Proteomes" id="UP000051845">
    <property type="component" value="Unassembled WGS sequence"/>
</dbReference>
<dbReference type="Gene3D" id="2.40.128.690">
    <property type="entry name" value="YycH protein, domain 3-like"/>
    <property type="match status" value="1"/>
</dbReference>
<feature type="domain" description="Regulatory protein YycH-like" evidence="2">
    <location>
        <begin position="33"/>
        <end position="252"/>
    </location>
</feature>
<feature type="transmembrane region" description="Helical" evidence="1">
    <location>
        <begin position="7"/>
        <end position="25"/>
    </location>
</feature>
<reference evidence="3 4" key="1">
    <citation type="journal article" date="2015" name="Genome Announc.">
        <title>Expanding the biotechnology potential of lactobacilli through comparative genomics of 213 strains and associated genera.</title>
        <authorList>
            <person name="Sun Z."/>
            <person name="Harris H.M."/>
            <person name="McCann A."/>
            <person name="Guo C."/>
            <person name="Argimon S."/>
            <person name="Zhang W."/>
            <person name="Yang X."/>
            <person name="Jeffery I.B."/>
            <person name="Cooney J.C."/>
            <person name="Kagawa T.F."/>
            <person name="Liu W."/>
            <person name="Song Y."/>
            <person name="Salvetti E."/>
            <person name="Wrobel A."/>
            <person name="Rasinkangas P."/>
            <person name="Parkhill J."/>
            <person name="Rea M.C."/>
            <person name="O'Sullivan O."/>
            <person name="Ritari J."/>
            <person name="Douillard F.P."/>
            <person name="Paul Ross R."/>
            <person name="Yang R."/>
            <person name="Briner A.E."/>
            <person name="Felis G.E."/>
            <person name="de Vos W.M."/>
            <person name="Barrangou R."/>
            <person name="Klaenhammer T.R."/>
            <person name="Caufield P.W."/>
            <person name="Cui Y."/>
            <person name="Zhang H."/>
            <person name="O'Toole P.W."/>
        </authorList>
    </citation>
    <scope>NUCLEOTIDE SEQUENCE [LARGE SCALE GENOMIC DNA]</scope>
    <source>
        <strain evidence="3 4">DSM 20515</strain>
    </source>
</reference>
<organism evidence="3 4">
    <name type="scientific">Secundilactobacillus collinoides DSM 20515 = JCM 1123</name>
    <dbReference type="NCBI Taxonomy" id="1423733"/>
    <lineage>
        <taxon>Bacteria</taxon>
        <taxon>Bacillati</taxon>
        <taxon>Bacillota</taxon>
        <taxon>Bacilli</taxon>
        <taxon>Lactobacillales</taxon>
        <taxon>Lactobacillaceae</taxon>
        <taxon>Secundilactobacillus</taxon>
    </lineage>
</organism>